<dbReference type="OrthoDB" id="1296155at2"/>
<dbReference type="Proteomes" id="UP000014174">
    <property type="component" value="Unassembled WGS sequence"/>
</dbReference>
<dbReference type="AlphaFoldDB" id="R9GXV8"/>
<reference evidence="1 2" key="1">
    <citation type="journal article" date="2013" name="Genome Announc.">
        <title>Draft Genome Sequence of Arcticibacter svalbardensis Strain MN12-7T, a Member of the Family Sphingobacteriaceae Isolated from an Arctic Soil Sample.</title>
        <authorList>
            <person name="Shivaji S."/>
            <person name="Ara S."/>
            <person name="Prasad S."/>
            <person name="Manasa B.P."/>
            <person name="Begum Z."/>
            <person name="Singh A."/>
            <person name="Kumar Pinnaka A."/>
        </authorList>
    </citation>
    <scope>NUCLEOTIDE SEQUENCE [LARGE SCALE GENOMIC DNA]</scope>
    <source>
        <strain evidence="1 2">MN12-7</strain>
    </source>
</reference>
<organism evidence="1 2">
    <name type="scientific">Arcticibacter svalbardensis MN12-7</name>
    <dbReference type="NCBI Taxonomy" id="1150600"/>
    <lineage>
        <taxon>Bacteria</taxon>
        <taxon>Pseudomonadati</taxon>
        <taxon>Bacteroidota</taxon>
        <taxon>Sphingobacteriia</taxon>
        <taxon>Sphingobacteriales</taxon>
        <taxon>Sphingobacteriaceae</taxon>
        <taxon>Arcticibacter</taxon>
    </lineage>
</organism>
<sequence length="85" mass="9369">MKDFAGNYLTVVYLEKLGFNKIGRNRNTTDLAWLLSQGYRVIGLNYTHNRKAISPAINQDIIAINDSLAAGSFCGSSNSSHYQGI</sequence>
<dbReference type="EMBL" id="AQPN01000019">
    <property type="protein sequence ID" value="EOR96340.1"/>
    <property type="molecule type" value="Genomic_DNA"/>
</dbReference>
<dbReference type="STRING" id="1150600.ADIARSV_0486"/>
<evidence type="ECO:0000313" key="1">
    <source>
        <dbReference type="EMBL" id="EOR96340.1"/>
    </source>
</evidence>
<dbReference type="eggNOG" id="COG1506">
    <property type="taxonomic scope" value="Bacteria"/>
</dbReference>
<protein>
    <submittedName>
        <fullName evidence="1">Uncharacterized protein</fullName>
    </submittedName>
</protein>
<evidence type="ECO:0000313" key="2">
    <source>
        <dbReference type="Proteomes" id="UP000014174"/>
    </source>
</evidence>
<accession>R9GXV8</accession>
<keyword evidence="2" id="KW-1185">Reference proteome</keyword>
<gene>
    <name evidence="1" type="ORF">ADIARSV_0486</name>
</gene>
<proteinExistence type="predicted"/>
<dbReference type="RefSeq" id="WP_016193735.1">
    <property type="nucleotide sequence ID" value="NZ_AQPN01000019.1"/>
</dbReference>
<name>R9GXV8_9SPHI</name>
<comment type="caution">
    <text evidence="1">The sequence shown here is derived from an EMBL/GenBank/DDBJ whole genome shotgun (WGS) entry which is preliminary data.</text>
</comment>